<dbReference type="STRING" id="2880.D7FXT0"/>
<sequence>MVAIAPAKGARAPEKGSFPLDHGGECKPHMKAFLACLKKHDSDHLPCKSLSKLYLACRMDRNLMAREEFEKLGFSTEEEYERIRRQAPVKEGTKEGEGFVGGTHIRQRGGGWLSNWKKKD</sequence>
<dbReference type="Pfam" id="PF06747">
    <property type="entry name" value="CHCH"/>
    <property type="match status" value="1"/>
</dbReference>
<dbReference type="GO" id="GO:0033617">
    <property type="term" value="P:mitochondrial respiratory chain complex IV assembly"/>
    <property type="evidence" value="ECO:0007669"/>
    <property type="project" value="TreeGrafter"/>
</dbReference>
<reference evidence="7 8" key="1">
    <citation type="journal article" date="2010" name="Nature">
        <title>The Ectocarpus genome and the independent evolution of multicellularity in brown algae.</title>
        <authorList>
            <person name="Cock J.M."/>
            <person name="Sterck L."/>
            <person name="Rouze P."/>
            <person name="Scornet D."/>
            <person name="Allen A.E."/>
            <person name="Amoutzias G."/>
            <person name="Anthouard V."/>
            <person name="Artiguenave F."/>
            <person name="Aury J.M."/>
            <person name="Badger J.H."/>
            <person name="Beszteri B."/>
            <person name="Billiau K."/>
            <person name="Bonnet E."/>
            <person name="Bothwell J.H."/>
            <person name="Bowler C."/>
            <person name="Boyen C."/>
            <person name="Brownlee C."/>
            <person name="Carrano C.J."/>
            <person name="Charrier B."/>
            <person name="Cho G.Y."/>
            <person name="Coelho S.M."/>
            <person name="Collen J."/>
            <person name="Corre E."/>
            <person name="Da Silva C."/>
            <person name="Delage L."/>
            <person name="Delaroque N."/>
            <person name="Dittami S.M."/>
            <person name="Doulbeau S."/>
            <person name="Elias M."/>
            <person name="Farnham G."/>
            <person name="Gachon C.M."/>
            <person name="Gschloessl B."/>
            <person name="Heesch S."/>
            <person name="Jabbari K."/>
            <person name="Jubin C."/>
            <person name="Kawai H."/>
            <person name="Kimura K."/>
            <person name="Kloareg B."/>
            <person name="Kupper F.C."/>
            <person name="Lang D."/>
            <person name="Le Bail A."/>
            <person name="Leblanc C."/>
            <person name="Lerouge P."/>
            <person name="Lohr M."/>
            <person name="Lopez P.J."/>
            <person name="Martens C."/>
            <person name="Maumus F."/>
            <person name="Michel G."/>
            <person name="Miranda-Saavedra D."/>
            <person name="Morales J."/>
            <person name="Moreau H."/>
            <person name="Motomura T."/>
            <person name="Nagasato C."/>
            <person name="Napoli C.A."/>
            <person name="Nelson D.R."/>
            <person name="Nyvall-Collen P."/>
            <person name="Peters A.F."/>
            <person name="Pommier C."/>
            <person name="Potin P."/>
            <person name="Poulain J."/>
            <person name="Quesneville H."/>
            <person name="Read B."/>
            <person name="Rensing S.A."/>
            <person name="Ritter A."/>
            <person name="Rousvoal S."/>
            <person name="Samanta M."/>
            <person name="Samson G."/>
            <person name="Schroeder D.C."/>
            <person name="Segurens B."/>
            <person name="Strittmatter M."/>
            <person name="Tonon T."/>
            <person name="Tregear J.W."/>
            <person name="Valentin K."/>
            <person name="von Dassow P."/>
            <person name="Yamagishi T."/>
            <person name="Van de Peer Y."/>
            <person name="Wincker P."/>
        </authorList>
    </citation>
    <scope>NUCLEOTIDE SEQUENCE [LARGE SCALE GENOMIC DNA]</scope>
    <source>
        <strain evidence="8">Ec32 / CCAP1310/4</strain>
    </source>
</reference>
<dbReference type="EMBL" id="FN648522">
    <property type="protein sequence ID" value="CBJ32343.1"/>
    <property type="molecule type" value="Genomic_DNA"/>
</dbReference>
<dbReference type="OMA" id="GTNDEAC"/>
<keyword evidence="3" id="KW-1015">Disulfide bond</keyword>
<evidence type="ECO:0000256" key="4">
    <source>
        <dbReference type="ARBA" id="ARBA00038223"/>
    </source>
</evidence>
<dbReference type="PANTHER" id="PTHR21107:SF2">
    <property type="entry name" value="CYTOCHROME C OXIDASE ASSEMBLY PROTEIN COX19"/>
    <property type="match status" value="1"/>
</dbReference>
<keyword evidence="2" id="KW-0963">Cytoplasm</keyword>
<name>D7FXT0_ECTSI</name>
<protein>
    <submittedName>
        <fullName evidence="7">COX19 homolog, cytochrome c oxidase assembly protein</fullName>
    </submittedName>
</protein>
<organism evidence="7 8">
    <name type="scientific">Ectocarpus siliculosus</name>
    <name type="common">Brown alga</name>
    <name type="synonym">Conferva siliculosa</name>
    <dbReference type="NCBI Taxonomy" id="2880"/>
    <lineage>
        <taxon>Eukaryota</taxon>
        <taxon>Sar</taxon>
        <taxon>Stramenopiles</taxon>
        <taxon>Ochrophyta</taxon>
        <taxon>PX clade</taxon>
        <taxon>Phaeophyceae</taxon>
        <taxon>Ectocarpales</taxon>
        <taxon>Ectocarpaceae</taxon>
        <taxon>Ectocarpus</taxon>
    </lineage>
</organism>
<evidence type="ECO:0000256" key="1">
    <source>
        <dbReference type="ARBA" id="ARBA00004496"/>
    </source>
</evidence>
<feature type="domain" description="CHCH" evidence="6">
    <location>
        <begin position="26"/>
        <end position="59"/>
    </location>
</feature>
<dbReference type="PROSITE" id="PS51808">
    <property type="entry name" value="CHCH"/>
    <property type="match status" value="1"/>
</dbReference>
<gene>
    <name evidence="7" type="primary">COX19</name>
    <name evidence="7" type="ORF">Esi_0331_0025</name>
</gene>
<dbReference type="EMBL" id="FN649734">
    <property type="protein sequence ID" value="CBJ32343.1"/>
    <property type="molecule type" value="Genomic_DNA"/>
</dbReference>
<dbReference type="eggNOG" id="KOG3477">
    <property type="taxonomic scope" value="Eukaryota"/>
</dbReference>
<dbReference type="GO" id="GO:0005758">
    <property type="term" value="C:mitochondrial intermembrane space"/>
    <property type="evidence" value="ECO:0007669"/>
    <property type="project" value="TreeGrafter"/>
</dbReference>
<proteinExistence type="inferred from homology"/>
<feature type="region of interest" description="Disordered" evidence="5">
    <location>
        <begin position="87"/>
        <end position="120"/>
    </location>
</feature>
<keyword evidence="8" id="KW-1185">Reference proteome</keyword>
<dbReference type="InParanoid" id="D7FXT0"/>
<evidence type="ECO:0000313" key="7">
    <source>
        <dbReference type="EMBL" id="CBJ32343.1"/>
    </source>
</evidence>
<evidence type="ECO:0000259" key="6">
    <source>
        <dbReference type="Pfam" id="PF06747"/>
    </source>
</evidence>
<dbReference type="InterPro" id="IPR051383">
    <property type="entry name" value="COX19"/>
</dbReference>
<dbReference type="Proteomes" id="UP000002630">
    <property type="component" value="Linkage Group LG09"/>
</dbReference>
<dbReference type="InterPro" id="IPR010625">
    <property type="entry name" value="CHCH"/>
</dbReference>
<evidence type="ECO:0000256" key="5">
    <source>
        <dbReference type="SAM" id="MobiDB-lite"/>
    </source>
</evidence>
<comment type="subcellular location">
    <subcellularLocation>
        <location evidence="1">Cytoplasm</location>
    </subcellularLocation>
</comment>
<dbReference type="PANTHER" id="PTHR21107">
    <property type="entry name" value="CYTOCHROME C OXIDASE ASSEMBLY PROTEIN COX19"/>
    <property type="match status" value="1"/>
</dbReference>
<dbReference type="AlphaFoldDB" id="D7FXT0"/>
<comment type="similarity">
    <text evidence="4">Belongs to the COX19 family.</text>
</comment>
<evidence type="ECO:0000313" key="8">
    <source>
        <dbReference type="Proteomes" id="UP000002630"/>
    </source>
</evidence>
<dbReference type="OrthoDB" id="268594at2759"/>
<accession>D7FXT0</accession>
<evidence type="ECO:0000256" key="3">
    <source>
        <dbReference type="ARBA" id="ARBA00023157"/>
    </source>
</evidence>
<evidence type="ECO:0000256" key="2">
    <source>
        <dbReference type="ARBA" id="ARBA00022490"/>
    </source>
</evidence>